<gene>
    <name evidence="8 11" type="primary">pqqE</name>
    <name evidence="11" type="ORF">M0220_10180</name>
</gene>
<dbReference type="PIRSF" id="PIRSF037420">
    <property type="entry name" value="PQQ_syn_pqqE"/>
    <property type="match status" value="1"/>
</dbReference>
<dbReference type="InterPro" id="IPR013785">
    <property type="entry name" value="Aldolase_TIM"/>
</dbReference>
<dbReference type="GO" id="GO:1904047">
    <property type="term" value="F:S-adenosyl-L-methionine binding"/>
    <property type="evidence" value="ECO:0007669"/>
    <property type="project" value="UniProtKB-UniRule"/>
</dbReference>
<sequence>MANKNLLNQHSANPAAEATSPPLWLLAELTYRCPLQCAYCSNPLAFTRYQNELDTDAWFSVLRQARAMGAAQLGFSGGEPLIRQDLEALVSEARTLGFYTNLLTSGVGLTAQRVDALAEAGLDHIQISLQAADPELAQALAGSAKAHANKLAMAKAVKSAGYPMVLNVVLHRHNIDQIGDLIALCDELGADAVELANCQYYGWAFLNRQALMPTREQLIRAEAETNRWRETLAARGRDMSLLFVVPDYFEQAPKACMGGWGSIFMTVAPDGAVLPCHSARELPMAFPNVKETSLQDIWYQSDAFNRFRGTQWMPTLCQQCDDRDKDHGGCRCQAYLLTGDMNATDPVCQHSPQHGLLESLITENATITSDQATLIPRNARQSKQLQTKQLQTKQLQGQAESQSGLAAPSPRQPLELIYRQ</sequence>
<dbReference type="PROSITE" id="PS51918">
    <property type="entry name" value="RADICAL_SAM"/>
    <property type="match status" value="1"/>
</dbReference>
<dbReference type="PROSITE" id="PS01305">
    <property type="entry name" value="MOAA_NIFB_PQQE"/>
    <property type="match status" value="1"/>
</dbReference>
<comment type="similarity">
    <text evidence="8">Belongs to the radical SAM superfamily. PqqE family.</text>
</comment>
<evidence type="ECO:0000256" key="6">
    <source>
        <dbReference type="ARBA" id="ARBA00023004"/>
    </source>
</evidence>
<evidence type="ECO:0000256" key="7">
    <source>
        <dbReference type="ARBA" id="ARBA00023014"/>
    </source>
</evidence>
<dbReference type="InterPro" id="IPR000385">
    <property type="entry name" value="MoaA_NifB_PqqE_Fe-S-bd_CS"/>
</dbReference>
<dbReference type="CDD" id="cd01335">
    <property type="entry name" value="Radical_SAM"/>
    <property type="match status" value="1"/>
</dbReference>
<evidence type="ECO:0000256" key="3">
    <source>
        <dbReference type="ARBA" id="ARBA00022723"/>
    </source>
</evidence>
<dbReference type="EC" id="1.21.98.4" evidence="8"/>
<dbReference type="GO" id="GO:0032324">
    <property type="term" value="P:molybdopterin cofactor biosynthetic process"/>
    <property type="evidence" value="ECO:0007669"/>
    <property type="project" value="UniProtKB-ARBA"/>
</dbReference>
<comment type="function">
    <text evidence="8">Catalyzes the cross-linking of a glutamate residue and a tyrosine residue in the PqqA protein as part of the biosynthesis of pyrroloquinoline quinone (PQQ).</text>
</comment>
<comment type="catalytic activity">
    <reaction evidence="8">
        <text>[PQQ precursor protein] + S-adenosyl-L-methionine = E-Y cross-linked-[PQQ precursor protein] + 5'-deoxyadenosine + L-methionine + H(+)</text>
        <dbReference type="Rhea" id="RHEA:56836"/>
        <dbReference type="Rhea" id="RHEA-COMP:14800"/>
        <dbReference type="Rhea" id="RHEA-COMP:14801"/>
        <dbReference type="ChEBI" id="CHEBI:15378"/>
        <dbReference type="ChEBI" id="CHEBI:17319"/>
        <dbReference type="ChEBI" id="CHEBI:57844"/>
        <dbReference type="ChEBI" id="CHEBI:59789"/>
        <dbReference type="ChEBI" id="CHEBI:141026"/>
        <dbReference type="ChEBI" id="CHEBI:141027"/>
        <dbReference type="EC" id="1.21.98.4"/>
    </reaction>
</comment>
<dbReference type="GO" id="GO:0018189">
    <property type="term" value="P:pyrroloquinoline quinone biosynthetic process"/>
    <property type="evidence" value="ECO:0007669"/>
    <property type="project" value="UniProtKB-UniRule"/>
</dbReference>
<dbReference type="GO" id="GO:0051539">
    <property type="term" value="F:4 iron, 4 sulfur cluster binding"/>
    <property type="evidence" value="ECO:0007669"/>
    <property type="project" value="UniProtKB-KW"/>
</dbReference>
<dbReference type="PANTHER" id="PTHR11228:SF7">
    <property type="entry name" value="PQQA PEPTIDE CYCLASE"/>
    <property type="match status" value="1"/>
</dbReference>
<evidence type="ECO:0000256" key="9">
    <source>
        <dbReference type="SAM" id="MobiDB-lite"/>
    </source>
</evidence>
<evidence type="ECO:0000256" key="4">
    <source>
        <dbReference type="ARBA" id="ARBA00022905"/>
    </source>
</evidence>
<dbReference type="InterPro" id="IPR017200">
    <property type="entry name" value="PqqE-like"/>
</dbReference>
<dbReference type="EMBL" id="CP096973">
    <property type="protein sequence ID" value="UYO73264.1"/>
    <property type="molecule type" value="Genomic_DNA"/>
</dbReference>
<dbReference type="SUPFAM" id="SSF102114">
    <property type="entry name" value="Radical SAM enzymes"/>
    <property type="match status" value="1"/>
</dbReference>
<dbReference type="GO" id="GO:0009975">
    <property type="term" value="F:cyclase activity"/>
    <property type="evidence" value="ECO:0007669"/>
    <property type="project" value="UniProtKB-UniRule"/>
</dbReference>
<dbReference type="Pfam" id="PF04055">
    <property type="entry name" value="Radical_SAM"/>
    <property type="match status" value="1"/>
</dbReference>
<dbReference type="Gene3D" id="3.20.20.70">
    <property type="entry name" value="Aldolase class I"/>
    <property type="match status" value="1"/>
</dbReference>
<evidence type="ECO:0000256" key="5">
    <source>
        <dbReference type="ARBA" id="ARBA00023002"/>
    </source>
</evidence>
<evidence type="ECO:0000313" key="12">
    <source>
        <dbReference type="Proteomes" id="UP001164935"/>
    </source>
</evidence>
<dbReference type="PANTHER" id="PTHR11228">
    <property type="entry name" value="RADICAL SAM DOMAIN PROTEIN"/>
    <property type="match status" value="1"/>
</dbReference>
<feature type="region of interest" description="Disordered" evidence="9">
    <location>
        <begin position="396"/>
        <end position="420"/>
    </location>
</feature>
<feature type="binding site" evidence="8">
    <location>
        <position position="40"/>
    </location>
    <ligand>
        <name>[4Fe-4S] cluster</name>
        <dbReference type="ChEBI" id="CHEBI:49883"/>
        <note>4Fe-4S-S-AdoMet</note>
    </ligand>
</feature>
<dbReference type="SFLD" id="SFLDS00029">
    <property type="entry name" value="Radical_SAM"/>
    <property type="match status" value="1"/>
</dbReference>
<dbReference type="InterPro" id="IPR058240">
    <property type="entry name" value="rSAM_sf"/>
</dbReference>
<dbReference type="InterPro" id="IPR023885">
    <property type="entry name" value="4Fe4S-binding_SPASM_dom"/>
</dbReference>
<dbReference type="HAMAP" id="MF_00660">
    <property type="entry name" value="PqqE"/>
    <property type="match status" value="1"/>
</dbReference>
<evidence type="ECO:0000256" key="1">
    <source>
        <dbReference type="ARBA" id="ARBA00022485"/>
    </source>
</evidence>
<dbReference type="CDD" id="cd21119">
    <property type="entry name" value="SPASM_PqqE"/>
    <property type="match status" value="1"/>
</dbReference>
<dbReference type="NCBIfam" id="TIGR04085">
    <property type="entry name" value="rSAM_more_4Fe4S"/>
    <property type="match status" value="1"/>
</dbReference>
<name>A0AA46TMW4_9GAMM</name>
<keyword evidence="12" id="KW-1185">Reference proteome</keyword>
<dbReference type="GO" id="GO:0016491">
    <property type="term" value="F:oxidoreductase activity"/>
    <property type="evidence" value="ECO:0007669"/>
    <property type="project" value="UniProtKB-KW"/>
</dbReference>
<dbReference type="InterPro" id="IPR007197">
    <property type="entry name" value="rSAM"/>
</dbReference>
<evidence type="ECO:0000259" key="10">
    <source>
        <dbReference type="PROSITE" id="PS51918"/>
    </source>
</evidence>
<dbReference type="InterPro" id="IPR011843">
    <property type="entry name" value="PQQ_synth_PqqE_bac"/>
</dbReference>
<evidence type="ECO:0000256" key="2">
    <source>
        <dbReference type="ARBA" id="ARBA00022691"/>
    </source>
</evidence>
<comment type="pathway">
    <text evidence="8">Cofactor biosynthesis; pyrroloquinoline quinone biosynthesis.</text>
</comment>
<evidence type="ECO:0000313" key="11">
    <source>
        <dbReference type="EMBL" id="UYO73264.1"/>
    </source>
</evidence>
<dbReference type="Proteomes" id="UP001164935">
    <property type="component" value="Chromosome"/>
</dbReference>
<protein>
    <recommendedName>
        <fullName evidence="8">PqqA peptide cyclase</fullName>
        <ecNumber evidence="8">1.21.98.4</ecNumber>
    </recommendedName>
    <alternativeName>
        <fullName evidence="8">Coenzyme PQQ synthesis protein E</fullName>
    </alternativeName>
</protein>
<comment type="subunit">
    <text evidence="8">Interacts with PqqD. The interaction is necessary for activity of PqqE.</text>
</comment>
<dbReference type="NCBIfam" id="TIGR02109">
    <property type="entry name" value="PQQ_syn_pqqE"/>
    <property type="match status" value="1"/>
</dbReference>
<keyword evidence="1 8" id="KW-0004">4Fe-4S</keyword>
<dbReference type="GO" id="GO:0005506">
    <property type="term" value="F:iron ion binding"/>
    <property type="evidence" value="ECO:0007669"/>
    <property type="project" value="UniProtKB-UniRule"/>
</dbReference>
<feature type="domain" description="Radical SAM core" evidence="10">
    <location>
        <begin position="19"/>
        <end position="238"/>
    </location>
</feature>
<dbReference type="SFLD" id="SFLDG01386">
    <property type="entry name" value="main_SPASM_domain-containing"/>
    <property type="match status" value="1"/>
</dbReference>
<accession>A0AA46TMW4</accession>
<dbReference type="SMART" id="SM00729">
    <property type="entry name" value="Elp3"/>
    <property type="match status" value="1"/>
</dbReference>
<keyword evidence="5 8" id="KW-0560">Oxidoreductase</keyword>
<keyword evidence="4 8" id="KW-0884">PQQ biosynthesis</keyword>
<organism evidence="11 12">
    <name type="scientific">Halomonas qinghailakensis</name>
    <dbReference type="NCBI Taxonomy" id="2937790"/>
    <lineage>
        <taxon>Bacteria</taxon>
        <taxon>Pseudomonadati</taxon>
        <taxon>Pseudomonadota</taxon>
        <taxon>Gammaproteobacteria</taxon>
        <taxon>Oceanospirillales</taxon>
        <taxon>Halomonadaceae</taxon>
        <taxon>Halomonas</taxon>
    </lineage>
</organism>
<feature type="binding site" evidence="8">
    <location>
        <position position="33"/>
    </location>
    <ligand>
        <name>[4Fe-4S] cluster</name>
        <dbReference type="ChEBI" id="CHEBI:49883"/>
        <note>4Fe-4S-S-AdoMet</note>
    </ligand>
</feature>
<dbReference type="InterPro" id="IPR006638">
    <property type="entry name" value="Elp3/MiaA/NifB-like_rSAM"/>
</dbReference>
<reference evidence="11" key="1">
    <citation type="submission" date="2022-05" db="EMBL/GenBank/DDBJ databases">
        <title>Complete sequence of a novel PHA-producing Halomonas strain.</title>
        <authorList>
            <person name="Zheng Z."/>
        </authorList>
    </citation>
    <scope>NUCLEOTIDE SEQUENCE</scope>
    <source>
        <strain evidence="11">ZZQ-149</strain>
    </source>
</reference>
<keyword evidence="3 8" id="KW-0479">Metal-binding</keyword>
<keyword evidence="6 8" id="KW-0408">Iron</keyword>
<evidence type="ECO:0000256" key="8">
    <source>
        <dbReference type="HAMAP-Rule" id="MF_00660"/>
    </source>
</evidence>
<dbReference type="KEGG" id="hqn:M0220_10180"/>
<feature type="binding site" evidence="8">
    <location>
        <position position="37"/>
    </location>
    <ligand>
        <name>[4Fe-4S] cluster</name>
        <dbReference type="ChEBI" id="CHEBI:49883"/>
        <note>4Fe-4S-S-AdoMet</note>
    </ligand>
</feature>
<dbReference type="SFLD" id="SFLDF00280">
    <property type="entry name" value="coenzyme_PQQ_synthesis_protein"/>
    <property type="match status" value="1"/>
</dbReference>
<keyword evidence="2 8" id="KW-0949">S-adenosyl-L-methionine</keyword>
<proteinExistence type="inferred from homology"/>
<keyword evidence="7 8" id="KW-0411">Iron-sulfur</keyword>
<dbReference type="Pfam" id="PF13186">
    <property type="entry name" value="SPASM"/>
    <property type="match status" value="1"/>
</dbReference>
<comment type="cofactor">
    <cofactor evidence="8">
        <name>[4Fe-4S] cluster</name>
        <dbReference type="ChEBI" id="CHEBI:49883"/>
    </cofactor>
    <text evidence="8">Binds 1 [4Fe-4S] cluster. The cluster is coordinated with 3 cysteines and an exchangeable S-adenosyl-L-methionine.</text>
</comment>
<dbReference type="AlphaFoldDB" id="A0AA46TMW4"/>
<dbReference type="InterPro" id="IPR050377">
    <property type="entry name" value="Radical_SAM_PqqE_MftC-like"/>
</dbReference>
<dbReference type="SFLD" id="SFLDG01067">
    <property type="entry name" value="SPASM/twitch_domain_containing"/>
    <property type="match status" value="1"/>
</dbReference>